<evidence type="ECO:0000256" key="7">
    <source>
        <dbReference type="RuleBase" id="RU366067"/>
    </source>
</evidence>
<dbReference type="PANTHER" id="PTHR38469:SF1">
    <property type="entry name" value="PERIPLASMIC PEPTIDASE SUBFAMILY S1B"/>
    <property type="match status" value="1"/>
</dbReference>
<evidence type="ECO:0000256" key="1">
    <source>
        <dbReference type="ARBA" id="ARBA00010491"/>
    </source>
</evidence>
<organism evidence="8 9">
    <name type="scientific">Alistipes inops</name>
    <dbReference type="NCBI Taxonomy" id="1501391"/>
    <lineage>
        <taxon>Bacteria</taxon>
        <taxon>Pseudomonadati</taxon>
        <taxon>Bacteroidota</taxon>
        <taxon>Bacteroidia</taxon>
        <taxon>Bacteroidales</taxon>
        <taxon>Rikenellaceae</taxon>
        <taxon>Alistipes</taxon>
    </lineage>
</organism>
<keyword evidence="5 7" id="KW-0378">Hydrolase</keyword>
<dbReference type="Gene3D" id="2.40.10.10">
    <property type="entry name" value="Trypsin-like serine proteases"/>
    <property type="match status" value="1"/>
</dbReference>
<keyword evidence="2 7" id="KW-0031">Aminopeptidase</keyword>
<evidence type="ECO:0000313" key="9">
    <source>
        <dbReference type="Proteomes" id="UP000030889"/>
    </source>
</evidence>
<evidence type="ECO:0000256" key="4">
    <source>
        <dbReference type="ARBA" id="ARBA00022729"/>
    </source>
</evidence>
<dbReference type="Pfam" id="PF10459">
    <property type="entry name" value="Peptidase_S46"/>
    <property type="match status" value="1"/>
</dbReference>
<dbReference type="InterPro" id="IPR043504">
    <property type="entry name" value="Peptidase_S1_PA_chymotrypsin"/>
</dbReference>
<sequence>MKKLFLSALGALALGLTAFADEGMWLLPYLQKTNYADMKAAGLKLKATDIYNPDGPSLKDAIIIFGPGCTGEIVSPDGLIFTNHHCGYSSIQQLSTTENDYLANGFWAMDRSEEIPVPGLSVHFIRKIEEVTDRMTEGLEGLPFEEYTAKVNERRGELTEAYRAEYPGKKILVESFFGGNQYFLFVMDEYTDIRFVGAPPSSIGKFGGDTDNWMWPRHTGDFSVFRVYAAADGTTPADYSPENVPYRAPVHLTVSAKGYKDGDFTMIMGFPGTTTRYMTTYEIDEMLDVANPNRILIRGERQKILKEDMEASDRVRIQYSDKYANSSNYWKNSIGKSKAVRKLGIRDRRQEQEAAFTRWAQADPARSEYLRALPLIAASKEVSVPLESDRQVLREAIVSSVEVASIAAVLSRALPDLLSAEPLAAEETIAAVYKDYNEPTDRKVAKRMIELTMEMVSPDNMPEFITTEVEGRFGGDVQVYVDWLYDNSIYANREKLESYLAGGGELPADDPALTVFNTTVAKHNGLVEQLREPAMQFAEGHKLYIKGLLEMDADGKHYPDANFTIRLTYGNVKSYSPADAVDYDYFTTLTGVMEKEDELNPTEFTVPEKLKELYIEQDYGPYADLSGLTRKEIRNGAKGHVNTCFISTNDITGGNSGSPVLNDRGQLIGLAFDGNWDAMSGDVLFEPELQRCINVDVRYVLFVIDKFAGAGHLLDEMTIEW</sequence>
<gene>
    <name evidence="8" type="ORF">LG35_09880</name>
</gene>
<keyword evidence="9" id="KW-1185">Reference proteome</keyword>
<reference evidence="8 9" key="1">
    <citation type="submission" date="2014-09" db="EMBL/GenBank/DDBJ databases">
        <title>Alistipes sp. 627, sp. nov., a novel member of the family Rikenellaceae isolated from human faeces.</title>
        <authorList>
            <person name="Shkoporov A.N."/>
            <person name="Chaplin A.V."/>
            <person name="Motuzova O.V."/>
            <person name="Kafarskaia L.I."/>
            <person name="Khokhlova E.V."/>
            <person name="Efimov B.A."/>
        </authorList>
    </citation>
    <scope>NUCLEOTIDE SEQUENCE [LARGE SCALE GENOMIC DNA]</scope>
    <source>
        <strain evidence="8 9">627</strain>
    </source>
</reference>
<evidence type="ECO:0000256" key="6">
    <source>
        <dbReference type="ARBA" id="ARBA00022825"/>
    </source>
</evidence>
<dbReference type="InterPro" id="IPR019500">
    <property type="entry name" value="Pep_S46"/>
</dbReference>
<evidence type="ECO:0000256" key="2">
    <source>
        <dbReference type="ARBA" id="ARBA00022438"/>
    </source>
</evidence>
<name>A0ABR4YIF9_9BACT</name>
<comment type="function">
    <text evidence="7">Catalyzes the removal of dipeptides from the N-terminus of oligopeptides.</text>
</comment>
<keyword evidence="3 7" id="KW-0645">Protease</keyword>
<comment type="caution">
    <text evidence="8">The sequence shown here is derived from an EMBL/GenBank/DDBJ whole genome shotgun (WGS) entry which is preliminary data.</text>
</comment>
<keyword evidence="4 7" id="KW-0732">Signal</keyword>
<dbReference type="Proteomes" id="UP000030889">
    <property type="component" value="Unassembled WGS sequence"/>
</dbReference>
<dbReference type="RefSeq" id="WP_035474389.1">
    <property type="nucleotide sequence ID" value="NZ_JRGF01000022.1"/>
</dbReference>
<comment type="similarity">
    <text evidence="1 7">Belongs to the peptidase S46 family.</text>
</comment>
<dbReference type="PANTHER" id="PTHR38469">
    <property type="entry name" value="PERIPLASMIC PEPTIDASE SUBFAMILY S1B"/>
    <property type="match status" value="1"/>
</dbReference>
<protein>
    <recommendedName>
        <fullName evidence="7">Dipeptidyl-peptidase</fullName>
        <ecNumber evidence="7">3.4.14.-</ecNumber>
    </recommendedName>
</protein>
<accession>A0ABR4YIF9</accession>
<evidence type="ECO:0000256" key="3">
    <source>
        <dbReference type="ARBA" id="ARBA00022670"/>
    </source>
</evidence>
<keyword evidence="6 7" id="KW-0720">Serine protease</keyword>
<dbReference type="EC" id="3.4.14.-" evidence="7"/>
<dbReference type="SUPFAM" id="SSF50494">
    <property type="entry name" value="Trypsin-like serine proteases"/>
    <property type="match status" value="1"/>
</dbReference>
<evidence type="ECO:0000313" key="8">
    <source>
        <dbReference type="EMBL" id="KHE40523.1"/>
    </source>
</evidence>
<evidence type="ECO:0000256" key="5">
    <source>
        <dbReference type="ARBA" id="ARBA00022801"/>
    </source>
</evidence>
<dbReference type="InterPro" id="IPR009003">
    <property type="entry name" value="Peptidase_S1_PA"/>
</dbReference>
<dbReference type="EMBL" id="JRGF01000022">
    <property type="protein sequence ID" value="KHE40523.1"/>
    <property type="molecule type" value="Genomic_DNA"/>
</dbReference>
<feature type="chain" id="PRO_5044982900" description="Dipeptidyl-peptidase" evidence="7">
    <location>
        <begin position="21"/>
        <end position="721"/>
    </location>
</feature>
<feature type="signal peptide" evidence="7">
    <location>
        <begin position="1"/>
        <end position="20"/>
    </location>
</feature>
<proteinExistence type="inferred from homology"/>